<accession>A0A1B6JWU8</accession>
<sequence length="107" mass="12262">LAYLSALKSTSYRTFTSMTHNHSFIELLAYLSALKSTSYRTFTSMTHQPLLHRIISLFECLEINKLQNIHQYDSSATPSLDILAYLSALKSTSYRTFTSMTHQPLLH</sequence>
<reference evidence="2" key="1">
    <citation type="submission" date="2015-11" db="EMBL/GenBank/DDBJ databases">
        <title>De novo transcriptome assembly of four potential Pierce s Disease insect vectors from Arizona vineyards.</title>
        <authorList>
            <person name="Tassone E.E."/>
        </authorList>
    </citation>
    <scope>NUCLEOTIDE SEQUENCE</scope>
</reference>
<evidence type="ECO:0000313" key="2">
    <source>
        <dbReference type="EMBL" id="JAT03643.1"/>
    </source>
</evidence>
<evidence type="ECO:0000313" key="1">
    <source>
        <dbReference type="EMBL" id="JAS82083.1"/>
    </source>
</evidence>
<dbReference type="AlphaFoldDB" id="A0A1B6JWU8"/>
<protein>
    <submittedName>
        <fullName evidence="2">Uncharacterized protein</fullName>
    </submittedName>
</protein>
<dbReference type="EMBL" id="GECU01004064">
    <property type="protein sequence ID" value="JAT03643.1"/>
    <property type="molecule type" value="Transcribed_RNA"/>
</dbReference>
<dbReference type="EMBL" id="GECU01025623">
    <property type="protein sequence ID" value="JAS82083.1"/>
    <property type="molecule type" value="Transcribed_RNA"/>
</dbReference>
<name>A0A1B6JWU8_9HEMI</name>
<gene>
    <name evidence="2" type="ORF">g.4597</name>
    <name evidence="1" type="ORF">g.4598</name>
</gene>
<organism evidence="2">
    <name type="scientific">Homalodisca liturata</name>
    <dbReference type="NCBI Taxonomy" id="320908"/>
    <lineage>
        <taxon>Eukaryota</taxon>
        <taxon>Metazoa</taxon>
        <taxon>Ecdysozoa</taxon>
        <taxon>Arthropoda</taxon>
        <taxon>Hexapoda</taxon>
        <taxon>Insecta</taxon>
        <taxon>Pterygota</taxon>
        <taxon>Neoptera</taxon>
        <taxon>Paraneoptera</taxon>
        <taxon>Hemiptera</taxon>
        <taxon>Auchenorrhyncha</taxon>
        <taxon>Membracoidea</taxon>
        <taxon>Cicadellidae</taxon>
        <taxon>Cicadellinae</taxon>
        <taxon>Proconiini</taxon>
        <taxon>Homalodisca</taxon>
    </lineage>
</organism>
<feature type="non-terminal residue" evidence="2">
    <location>
        <position position="1"/>
    </location>
</feature>
<proteinExistence type="predicted"/>